<proteinExistence type="predicted"/>
<sequence>APRPHDVLRSLRRPARRRGPRGVRRPAGARATAVLPGLPPPDGRPGDPRRVDGTLRRARRALGQDVGGM</sequence>
<protein>
    <submittedName>
        <fullName evidence="2">Uncharacterized protein</fullName>
    </submittedName>
</protein>
<accession>A0A6J4MJN4</accession>
<organism evidence="2">
    <name type="scientific">uncultured Nocardioidaceae bacterium</name>
    <dbReference type="NCBI Taxonomy" id="253824"/>
    <lineage>
        <taxon>Bacteria</taxon>
        <taxon>Bacillati</taxon>
        <taxon>Actinomycetota</taxon>
        <taxon>Actinomycetes</taxon>
        <taxon>Propionibacteriales</taxon>
        <taxon>Nocardioidaceae</taxon>
        <taxon>environmental samples</taxon>
    </lineage>
</organism>
<evidence type="ECO:0000256" key="1">
    <source>
        <dbReference type="SAM" id="MobiDB-lite"/>
    </source>
</evidence>
<feature type="compositionally biased region" description="Basic and acidic residues" evidence="1">
    <location>
        <begin position="44"/>
        <end position="53"/>
    </location>
</feature>
<feature type="non-terminal residue" evidence="2">
    <location>
        <position position="1"/>
    </location>
</feature>
<dbReference type="AlphaFoldDB" id="A0A6J4MJN4"/>
<name>A0A6J4MJN4_9ACTN</name>
<dbReference type="EMBL" id="CADCUH010000171">
    <property type="protein sequence ID" value="CAA9361284.1"/>
    <property type="molecule type" value="Genomic_DNA"/>
</dbReference>
<reference evidence="2" key="1">
    <citation type="submission" date="2020-02" db="EMBL/GenBank/DDBJ databases">
        <authorList>
            <person name="Meier V. D."/>
        </authorList>
    </citation>
    <scope>NUCLEOTIDE SEQUENCE</scope>
    <source>
        <strain evidence="2">AVDCRST_MAG36</strain>
    </source>
</reference>
<gene>
    <name evidence="2" type="ORF">AVDCRST_MAG36-2662</name>
</gene>
<feature type="compositionally biased region" description="Low complexity" evidence="1">
    <location>
        <begin position="25"/>
        <end position="36"/>
    </location>
</feature>
<feature type="compositionally biased region" description="Basic residues" evidence="1">
    <location>
        <begin position="10"/>
        <end position="24"/>
    </location>
</feature>
<feature type="non-terminal residue" evidence="2">
    <location>
        <position position="69"/>
    </location>
</feature>
<feature type="region of interest" description="Disordered" evidence="1">
    <location>
        <begin position="1"/>
        <end position="53"/>
    </location>
</feature>
<evidence type="ECO:0000313" key="2">
    <source>
        <dbReference type="EMBL" id="CAA9361284.1"/>
    </source>
</evidence>